<dbReference type="AlphaFoldDB" id="A0AAV2ZDA0"/>
<protein>
    <submittedName>
        <fullName evidence="3">Uncharacterized protein</fullName>
    </submittedName>
</protein>
<sequence>MGHDEEHATAPTQAKYEEELERIRTEGDLALIKAQAEQQQLLIAEEQLQNLRRLWKEKKKQHTRSPVKPSALVTEKLNHDQSRHMVELADRLKVAASERAAELQRMKRAIDGMRLRRAEGLHKEKLLVEDMQAAKDEIQRMKEEVLALKQKEADLKDEVAQCENEFDIEKNEFRLEQQGLLSELERIIRPEKGNERISTSAKTGLTPLPSRRKRVQLLKENRLSLEQKAISFEQKKQLLDKLVEKTRIQNLGEFIRIYNEQERVKSEILSRIEAKSFINSSLSEAIAQLEEDITKLSGAGDIQTIAHAEQPLELKKRIDADQAQITQWTQESQTFAEKLRSLRKPIRELYNELFPQSRDDEIWETTINELSMLRRIGAIEERTMQRVLMRILREVETGQHSETLKRLLAYRGLQRRTQIRQEEEDKRRRGLALVPTPSVAETHHESEDDEDVVAVRSEECRQQRIMAASSLTANPSTATISSNNNSNNNNSNHNISYNSSSNNLNRRRRPSEV</sequence>
<evidence type="ECO:0000256" key="2">
    <source>
        <dbReference type="SAM" id="MobiDB-lite"/>
    </source>
</evidence>
<feature type="region of interest" description="Disordered" evidence="2">
    <location>
        <begin position="467"/>
        <end position="513"/>
    </location>
</feature>
<evidence type="ECO:0000256" key="1">
    <source>
        <dbReference type="SAM" id="Coils"/>
    </source>
</evidence>
<feature type="region of interest" description="Disordered" evidence="2">
    <location>
        <begin position="421"/>
        <end position="453"/>
    </location>
</feature>
<dbReference type="Proteomes" id="UP001146120">
    <property type="component" value="Unassembled WGS sequence"/>
</dbReference>
<evidence type="ECO:0000313" key="3">
    <source>
        <dbReference type="EMBL" id="DBA03542.1"/>
    </source>
</evidence>
<comment type="caution">
    <text evidence="3">The sequence shown here is derived from an EMBL/GenBank/DDBJ whole genome shotgun (WGS) entry which is preliminary data.</text>
</comment>
<keyword evidence="4" id="KW-1185">Reference proteome</keyword>
<keyword evidence="1" id="KW-0175">Coiled coil</keyword>
<proteinExistence type="predicted"/>
<feature type="coiled-coil region" evidence="1">
    <location>
        <begin position="124"/>
        <end position="172"/>
    </location>
</feature>
<gene>
    <name evidence="3" type="ORF">N0F65_011443</name>
</gene>
<reference evidence="3" key="2">
    <citation type="journal article" date="2023" name="Microbiol Resour">
        <title>Decontamination and Annotation of the Draft Genome Sequence of the Oomycete Lagenidium giganteum ARSEF 373.</title>
        <authorList>
            <person name="Morgan W.R."/>
            <person name="Tartar A."/>
        </authorList>
    </citation>
    <scope>NUCLEOTIDE SEQUENCE</scope>
    <source>
        <strain evidence="3">ARSEF 373</strain>
    </source>
</reference>
<feature type="compositionally biased region" description="Low complexity" evidence="2">
    <location>
        <begin position="481"/>
        <end position="504"/>
    </location>
</feature>
<dbReference type="EMBL" id="DAKRPA010000018">
    <property type="protein sequence ID" value="DBA03542.1"/>
    <property type="molecule type" value="Genomic_DNA"/>
</dbReference>
<feature type="region of interest" description="Disordered" evidence="2">
    <location>
        <begin position="57"/>
        <end position="79"/>
    </location>
</feature>
<name>A0AAV2ZDA0_9STRA</name>
<organism evidence="3 4">
    <name type="scientific">Lagenidium giganteum</name>
    <dbReference type="NCBI Taxonomy" id="4803"/>
    <lineage>
        <taxon>Eukaryota</taxon>
        <taxon>Sar</taxon>
        <taxon>Stramenopiles</taxon>
        <taxon>Oomycota</taxon>
        <taxon>Peronosporomycetes</taxon>
        <taxon>Pythiales</taxon>
        <taxon>Pythiaceae</taxon>
    </lineage>
</organism>
<evidence type="ECO:0000313" key="4">
    <source>
        <dbReference type="Proteomes" id="UP001146120"/>
    </source>
</evidence>
<reference evidence="3" key="1">
    <citation type="submission" date="2022-11" db="EMBL/GenBank/DDBJ databases">
        <authorList>
            <person name="Morgan W.R."/>
            <person name="Tartar A."/>
        </authorList>
    </citation>
    <scope>NUCLEOTIDE SEQUENCE</scope>
    <source>
        <strain evidence="3">ARSEF 373</strain>
    </source>
</reference>
<feature type="compositionally biased region" description="Polar residues" evidence="2">
    <location>
        <begin position="469"/>
        <end position="480"/>
    </location>
</feature>
<accession>A0AAV2ZDA0</accession>